<feature type="compositionally biased region" description="Basic and acidic residues" evidence="1">
    <location>
        <begin position="1"/>
        <end position="11"/>
    </location>
</feature>
<feature type="transmembrane region" description="Helical" evidence="2">
    <location>
        <begin position="229"/>
        <end position="248"/>
    </location>
</feature>
<feature type="compositionally biased region" description="Pro residues" evidence="1">
    <location>
        <begin position="146"/>
        <end position="155"/>
    </location>
</feature>
<feature type="region of interest" description="Disordered" evidence="1">
    <location>
        <begin position="1"/>
        <end position="181"/>
    </location>
</feature>
<feature type="compositionally biased region" description="Polar residues" evidence="1">
    <location>
        <begin position="427"/>
        <end position="441"/>
    </location>
</feature>
<feature type="compositionally biased region" description="Acidic residues" evidence="1">
    <location>
        <begin position="55"/>
        <end position="69"/>
    </location>
</feature>
<gene>
    <name evidence="3" type="ORF">CMUS01_10419</name>
</gene>
<feature type="compositionally biased region" description="Low complexity" evidence="1">
    <location>
        <begin position="135"/>
        <end position="145"/>
    </location>
</feature>
<reference evidence="3" key="1">
    <citation type="journal article" date="2020" name="Phytopathology">
        <title>Genome Sequence Resources of Colletotrichum truncatum, C. plurivorum, C. musicola, and C. sojae: Four Species Pathogenic to Soybean (Glycine max).</title>
        <authorList>
            <person name="Rogerio F."/>
            <person name="Boufleur T.R."/>
            <person name="Ciampi-Guillardi M."/>
            <person name="Sukno S.A."/>
            <person name="Thon M.R."/>
            <person name="Massola Junior N.S."/>
            <person name="Baroncelli R."/>
        </authorList>
    </citation>
    <scope>NUCLEOTIDE SEQUENCE</scope>
    <source>
        <strain evidence="3">LFN0074</strain>
    </source>
</reference>
<dbReference type="OrthoDB" id="4851779at2759"/>
<protein>
    <submittedName>
        <fullName evidence="3">Uncharacterized protein</fullName>
    </submittedName>
</protein>
<proteinExistence type="predicted"/>
<evidence type="ECO:0000313" key="3">
    <source>
        <dbReference type="EMBL" id="KAF6824045.1"/>
    </source>
</evidence>
<sequence>MCDRGDVKYSRILDSSRPATKFYDPDTDGQPQFAPKNETPLVKHLGGREDKENGNDGDEKDDDCDDDDDEKKCKTRTATKSLTASTTPTPPATQPSAAPANPANNPPSIPAPIPTSQPPPTSLAAPTPQPPPPAAASTLATSKSVPSPPPVPSNPPAVSVSPGPSSVQPGATSSTPLETSIVPLPTDQTLTLVPPVSSAAAAPASGTTTTTTPPPTQASTSSSNARRTAGIVFLILAFFAIFAAIFLFRSWRARRKRRTAEKAKAVAEPGSPPPPPRPARDLPPLTSNPPMVSLPPPPPTQRSGQAPAQSSFTPSSSMYSEPAVLGPQGEKRVVIARSQAEASRRETSQAPAPQPPSGEEKPQINYAIRTFFQSAIDRRVRNAELAQARVESWPPPPYIGKKEPRAGSWRGVALKPAKQTERLLSQHSIPGQRNYSSTSHESMIPPWRSSVESDVSSLSSGWGDGPPIPTPVLITQKPLMDRKIMVSTTR</sequence>
<comment type="caution">
    <text evidence="3">The sequence shown here is derived from an EMBL/GenBank/DDBJ whole genome shotgun (WGS) entry which is preliminary data.</text>
</comment>
<evidence type="ECO:0000256" key="1">
    <source>
        <dbReference type="SAM" id="MobiDB-lite"/>
    </source>
</evidence>
<feature type="region of interest" description="Disordered" evidence="1">
    <location>
        <begin position="198"/>
        <end position="225"/>
    </location>
</feature>
<feature type="region of interest" description="Disordered" evidence="1">
    <location>
        <begin position="427"/>
        <end position="475"/>
    </location>
</feature>
<feature type="compositionally biased region" description="Pro residues" evidence="1">
    <location>
        <begin position="104"/>
        <end position="134"/>
    </location>
</feature>
<feature type="compositionally biased region" description="Low complexity" evidence="1">
    <location>
        <begin position="449"/>
        <end position="460"/>
    </location>
</feature>
<dbReference type="AlphaFoldDB" id="A0A8H6N953"/>
<keyword evidence="4" id="KW-1185">Reference proteome</keyword>
<keyword evidence="2" id="KW-0812">Transmembrane</keyword>
<dbReference type="Proteomes" id="UP000639643">
    <property type="component" value="Unassembled WGS sequence"/>
</dbReference>
<dbReference type="EMBL" id="WIGM01000480">
    <property type="protein sequence ID" value="KAF6824045.1"/>
    <property type="molecule type" value="Genomic_DNA"/>
</dbReference>
<name>A0A8H6N953_9PEZI</name>
<feature type="compositionally biased region" description="Low complexity" evidence="1">
    <location>
        <begin position="94"/>
        <end position="103"/>
    </location>
</feature>
<keyword evidence="2" id="KW-1133">Transmembrane helix</keyword>
<accession>A0A8H6N953</accession>
<feature type="region of interest" description="Disordered" evidence="1">
    <location>
        <begin position="261"/>
        <end position="363"/>
    </location>
</feature>
<evidence type="ECO:0000313" key="4">
    <source>
        <dbReference type="Proteomes" id="UP000639643"/>
    </source>
</evidence>
<dbReference type="PRINTS" id="PR01217">
    <property type="entry name" value="PRICHEXTENSN"/>
</dbReference>
<organism evidence="3 4">
    <name type="scientific">Colletotrichum musicola</name>
    <dbReference type="NCBI Taxonomy" id="2175873"/>
    <lineage>
        <taxon>Eukaryota</taxon>
        <taxon>Fungi</taxon>
        <taxon>Dikarya</taxon>
        <taxon>Ascomycota</taxon>
        <taxon>Pezizomycotina</taxon>
        <taxon>Sordariomycetes</taxon>
        <taxon>Hypocreomycetidae</taxon>
        <taxon>Glomerellales</taxon>
        <taxon>Glomerellaceae</taxon>
        <taxon>Colletotrichum</taxon>
        <taxon>Colletotrichum orchidearum species complex</taxon>
    </lineage>
</organism>
<keyword evidence="2" id="KW-0472">Membrane</keyword>
<feature type="compositionally biased region" description="Polar residues" evidence="1">
    <location>
        <begin position="301"/>
        <end position="319"/>
    </location>
</feature>
<evidence type="ECO:0000256" key="2">
    <source>
        <dbReference type="SAM" id="Phobius"/>
    </source>
</evidence>
<feature type="compositionally biased region" description="Low complexity" evidence="1">
    <location>
        <begin position="156"/>
        <end position="169"/>
    </location>
</feature>